<feature type="transmembrane region" description="Helical" evidence="1">
    <location>
        <begin position="177"/>
        <end position="205"/>
    </location>
</feature>
<name>A0A8H9DC31_9PROT</name>
<keyword evidence="1" id="KW-0472">Membrane</keyword>
<reference evidence="2" key="1">
    <citation type="submission" date="2021-02" db="EMBL/GenBank/DDBJ databases">
        <authorList>
            <person name="Han P."/>
        </authorList>
    </citation>
    <scope>NUCLEOTIDE SEQUENCE</scope>
    <source>
        <strain evidence="2">Nitrosomonas nitrosa 18-3D</strain>
    </source>
</reference>
<proteinExistence type="predicted"/>
<dbReference type="InterPro" id="IPR025187">
    <property type="entry name" value="DUF4112"/>
</dbReference>
<keyword evidence="1" id="KW-0812">Transmembrane</keyword>
<dbReference type="PANTHER" id="PTHR35519:SF2">
    <property type="entry name" value="PH DOMAIN PROTEIN"/>
    <property type="match status" value="1"/>
</dbReference>
<accession>A0A8H9DC31</accession>
<comment type="caution">
    <text evidence="2">The sequence shown here is derived from an EMBL/GenBank/DDBJ whole genome shotgun (WGS) entry which is preliminary data.</text>
</comment>
<organism evidence="2 3">
    <name type="scientific">Nitrosomonas nitrosa</name>
    <dbReference type="NCBI Taxonomy" id="52442"/>
    <lineage>
        <taxon>Bacteria</taxon>
        <taxon>Pseudomonadati</taxon>
        <taxon>Pseudomonadota</taxon>
        <taxon>Betaproteobacteria</taxon>
        <taxon>Nitrosomonadales</taxon>
        <taxon>Nitrosomonadaceae</taxon>
        <taxon>Nitrosomonas</taxon>
    </lineage>
</organism>
<dbReference type="Pfam" id="PF13430">
    <property type="entry name" value="DUF4112"/>
    <property type="match status" value="1"/>
</dbReference>
<evidence type="ECO:0000313" key="2">
    <source>
        <dbReference type="EMBL" id="CAE6512193.1"/>
    </source>
</evidence>
<evidence type="ECO:0000256" key="1">
    <source>
        <dbReference type="SAM" id="Phobius"/>
    </source>
</evidence>
<dbReference type="EMBL" id="CAJNAP010000034">
    <property type="protein sequence ID" value="CAE6512193.1"/>
    <property type="molecule type" value="Genomic_DNA"/>
</dbReference>
<dbReference type="RefSeq" id="WP_239654231.1">
    <property type="nucleotide sequence ID" value="NZ_CAJNAP010000034.1"/>
</dbReference>
<sequence>MPIKAILNRVQKFKSFVHGRTRWVEDALAPTRDVSYQTKFYCPSFCMIQGYDYMNKAQIEQSKEKLNRLAWLLDNTFRIPGTQMRFGLDGLIGLIPGIGDAAGAVISSHILTQAAQMGVPKSILLKMAFNIGLDALLGIIPVFGDVSDFMWKANHRNVQLLNDYLEQPKKTVTHSRFFVGIMGFVVFCGVAFVSMLGFLLMRWLWLSVEGN</sequence>
<gene>
    <name evidence="2" type="ORF">NMYAN_40078</name>
</gene>
<dbReference type="PANTHER" id="PTHR35519">
    <property type="entry name" value="MEMBRANE PROTEINS"/>
    <property type="match status" value="1"/>
</dbReference>
<protein>
    <recommendedName>
        <fullName evidence="4">DUF4112 domain-containing protein</fullName>
    </recommendedName>
</protein>
<dbReference type="AlphaFoldDB" id="A0A8H9DC31"/>
<evidence type="ECO:0000313" key="3">
    <source>
        <dbReference type="Proteomes" id="UP000601736"/>
    </source>
</evidence>
<dbReference type="Proteomes" id="UP000601736">
    <property type="component" value="Unassembled WGS sequence"/>
</dbReference>
<keyword evidence="1" id="KW-1133">Transmembrane helix</keyword>
<evidence type="ECO:0008006" key="4">
    <source>
        <dbReference type="Google" id="ProtNLM"/>
    </source>
</evidence>